<keyword evidence="4" id="KW-1185">Reference proteome</keyword>
<evidence type="ECO:0000256" key="1">
    <source>
        <dbReference type="SAM" id="MobiDB-lite"/>
    </source>
</evidence>
<accession>A0A9W7CAW7</accession>
<gene>
    <name evidence="3" type="ORF">TrVE_jg13077</name>
</gene>
<sequence>MPELATPFVVITSQRGYENRPKTPPIPASSAPKSSLDGYVEWSDGNEMHAVESIILPLSVMTCLFNRLPFVTPAHLMTFQKFLLVLLFLVLFYLAWNLTPTIDWEYEDDTVQNDDDKTANEEANDEK</sequence>
<feature type="compositionally biased region" description="Basic and acidic residues" evidence="1">
    <location>
        <begin position="114"/>
        <end position="127"/>
    </location>
</feature>
<keyword evidence="2" id="KW-0472">Membrane</keyword>
<feature type="region of interest" description="Disordered" evidence="1">
    <location>
        <begin position="107"/>
        <end position="127"/>
    </location>
</feature>
<comment type="caution">
    <text evidence="3">The sequence shown here is derived from an EMBL/GenBank/DDBJ whole genome shotgun (WGS) entry which is preliminary data.</text>
</comment>
<dbReference type="EMBL" id="BRXX01000296">
    <property type="protein sequence ID" value="GMI03187.1"/>
    <property type="molecule type" value="Genomic_DNA"/>
</dbReference>
<feature type="transmembrane region" description="Helical" evidence="2">
    <location>
        <begin position="50"/>
        <end position="70"/>
    </location>
</feature>
<keyword evidence="2" id="KW-0812">Transmembrane</keyword>
<evidence type="ECO:0000256" key="2">
    <source>
        <dbReference type="SAM" id="Phobius"/>
    </source>
</evidence>
<protein>
    <submittedName>
        <fullName evidence="3">Uncharacterized protein</fullName>
    </submittedName>
</protein>
<dbReference type="Proteomes" id="UP001165160">
    <property type="component" value="Unassembled WGS sequence"/>
</dbReference>
<keyword evidence="2" id="KW-1133">Transmembrane helix</keyword>
<dbReference type="AlphaFoldDB" id="A0A9W7CAW7"/>
<feature type="transmembrane region" description="Helical" evidence="2">
    <location>
        <begin position="82"/>
        <end position="99"/>
    </location>
</feature>
<evidence type="ECO:0000313" key="4">
    <source>
        <dbReference type="Proteomes" id="UP001165160"/>
    </source>
</evidence>
<reference evidence="4" key="1">
    <citation type="journal article" date="2023" name="Commun. Biol.">
        <title>Genome analysis of Parmales, the sister group of diatoms, reveals the evolutionary specialization of diatoms from phago-mixotrophs to photoautotrophs.</title>
        <authorList>
            <person name="Ban H."/>
            <person name="Sato S."/>
            <person name="Yoshikawa S."/>
            <person name="Yamada K."/>
            <person name="Nakamura Y."/>
            <person name="Ichinomiya M."/>
            <person name="Sato N."/>
            <person name="Blanc-Mathieu R."/>
            <person name="Endo H."/>
            <person name="Kuwata A."/>
            <person name="Ogata H."/>
        </authorList>
    </citation>
    <scope>NUCLEOTIDE SEQUENCE [LARGE SCALE GENOMIC DNA]</scope>
    <source>
        <strain evidence="4">NIES 3699</strain>
    </source>
</reference>
<proteinExistence type="predicted"/>
<organism evidence="3 4">
    <name type="scientific">Triparma verrucosa</name>
    <dbReference type="NCBI Taxonomy" id="1606542"/>
    <lineage>
        <taxon>Eukaryota</taxon>
        <taxon>Sar</taxon>
        <taxon>Stramenopiles</taxon>
        <taxon>Ochrophyta</taxon>
        <taxon>Bolidophyceae</taxon>
        <taxon>Parmales</taxon>
        <taxon>Triparmaceae</taxon>
        <taxon>Triparma</taxon>
    </lineage>
</organism>
<name>A0A9W7CAW7_9STRA</name>
<evidence type="ECO:0000313" key="3">
    <source>
        <dbReference type="EMBL" id="GMI03187.1"/>
    </source>
</evidence>